<reference evidence="2" key="2">
    <citation type="submission" date="2020-10" db="EMBL/GenBank/DDBJ databases">
        <authorList>
            <consortium name="NCBI Pathogen Detection Project"/>
        </authorList>
    </citation>
    <scope>NUCLEOTIDE SEQUENCE</scope>
    <source>
        <strain evidence="2">CAVp300</strain>
    </source>
</reference>
<keyword evidence="1" id="KW-1133">Transmembrane helix</keyword>
<dbReference type="RefSeq" id="WP_167337870.1">
    <property type="nucleotide sequence ID" value="NZ_CABMNU010000005.1"/>
</dbReference>
<keyword evidence="1" id="KW-0812">Transmembrane</keyword>
<organism evidence="2 3">
    <name type="scientific">Kluyvera intermedia</name>
    <name type="common">Enterobacter intermedius</name>
    <dbReference type="NCBI Taxonomy" id="61648"/>
    <lineage>
        <taxon>Bacteria</taxon>
        <taxon>Pseudomonadati</taxon>
        <taxon>Pseudomonadota</taxon>
        <taxon>Gammaproteobacteria</taxon>
        <taxon>Enterobacterales</taxon>
        <taxon>Enterobacteriaceae</taxon>
        <taxon>Kluyvera</taxon>
    </lineage>
</organism>
<dbReference type="Proteomes" id="UP000867740">
    <property type="component" value="Unassembled WGS sequence"/>
</dbReference>
<name>A0A9P3TBP3_KLUIN</name>
<feature type="transmembrane region" description="Helical" evidence="1">
    <location>
        <begin position="28"/>
        <end position="46"/>
    </location>
</feature>
<protein>
    <submittedName>
        <fullName evidence="2">Uncharacterized protein</fullName>
    </submittedName>
</protein>
<accession>A0A9P3TBP3</accession>
<comment type="caution">
    <text evidence="2">The sequence shown here is derived from an EMBL/GenBank/DDBJ whole genome shotgun (WGS) entry which is preliminary data.</text>
</comment>
<dbReference type="EMBL" id="DACSUM010000036">
    <property type="protein sequence ID" value="HAT3583502.1"/>
    <property type="molecule type" value="Genomic_DNA"/>
</dbReference>
<evidence type="ECO:0000313" key="3">
    <source>
        <dbReference type="Proteomes" id="UP000867740"/>
    </source>
</evidence>
<feature type="transmembrane region" description="Helical" evidence="1">
    <location>
        <begin position="5"/>
        <end position="22"/>
    </location>
</feature>
<sequence>MIKRIGGWTLFIVSLFIAWRLAGVLMDFALLGISIVMLVVCWYRPYKAKK</sequence>
<evidence type="ECO:0000256" key="1">
    <source>
        <dbReference type="SAM" id="Phobius"/>
    </source>
</evidence>
<reference evidence="2" key="1">
    <citation type="journal article" date="2018" name="Genome Biol.">
        <title>SKESA: strategic k-mer extension for scrupulous assemblies.</title>
        <authorList>
            <person name="Souvorov A."/>
            <person name="Agarwala R."/>
            <person name="Lipman D.J."/>
        </authorList>
    </citation>
    <scope>NUCLEOTIDE SEQUENCE</scope>
    <source>
        <strain evidence="2">CAVp300</strain>
    </source>
</reference>
<dbReference type="AlphaFoldDB" id="A0A9P3TBP3"/>
<evidence type="ECO:0000313" key="2">
    <source>
        <dbReference type="EMBL" id="HAT3583502.1"/>
    </source>
</evidence>
<keyword evidence="1" id="KW-0472">Membrane</keyword>
<proteinExistence type="predicted"/>
<gene>
    <name evidence="2" type="ORF">I8531_003844</name>
</gene>